<comment type="caution">
    <text evidence="3">The sequence shown here is derived from an EMBL/GenBank/DDBJ whole genome shotgun (WGS) entry which is preliminary data.</text>
</comment>
<feature type="transmembrane region" description="Helical" evidence="2">
    <location>
        <begin position="39"/>
        <end position="61"/>
    </location>
</feature>
<accession>A0A941E1S8</accession>
<keyword evidence="2" id="KW-0812">Transmembrane</keyword>
<gene>
    <name evidence="3" type="ORF">KDM90_12365</name>
</gene>
<evidence type="ECO:0000313" key="3">
    <source>
        <dbReference type="EMBL" id="MBR7800795.1"/>
    </source>
</evidence>
<evidence type="ECO:0000313" key="4">
    <source>
        <dbReference type="Proteomes" id="UP000678545"/>
    </source>
</evidence>
<feature type="region of interest" description="Disordered" evidence="1">
    <location>
        <begin position="101"/>
        <end position="122"/>
    </location>
</feature>
<feature type="compositionally biased region" description="Polar residues" evidence="1">
    <location>
        <begin position="108"/>
        <end position="122"/>
    </location>
</feature>
<dbReference type="EMBL" id="JAGSPJ010000005">
    <property type="protein sequence ID" value="MBR7800795.1"/>
    <property type="molecule type" value="Genomic_DNA"/>
</dbReference>
<dbReference type="Proteomes" id="UP000678545">
    <property type="component" value="Unassembled WGS sequence"/>
</dbReference>
<evidence type="ECO:0000256" key="1">
    <source>
        <dbReference type="SAM" id="MobiDB-lite"/>
    </source>
</evidence>
<name>A0A941E1S8_9BURK</name>
<keyword evidence="2" id="KW-1133">Transmembrane helix</keyword>
<keyword evidence="4" id="KW-1185">Reference proteome</keyword>
<sequence length="276" mass="31486">MVEKIGHIKNPLTVIAIFAALAEVSGTVVLPFLDKEIQHVYVWFLMCFPILLVAIFFFVLYKKHHVLYAPTDFKDDKTFTDLFENATSSAKFAKINSEQEDPIAEPTADTQARQEQPTVATNPSISAAETLRRSFQGNGLLAEELVIAKLARDLGLKFDRNLAVKGQPKLVFDAVSTSSDRAVVAEVRFTRLGNVPDPILSEYFERVKRFSETLPDELKNKIEFIFALATDTDEEFRLKRMDKTIEKIRTYSEAYSFKTVVRLFKMQDLEREFSVQ</sequence>
<feature type="transmembrane region" description="Helical" evidence="2">
    <location>
        <begin position="12"/>
        <end position="33"/>
    </location>
</feature>
<dbReference type="RefSeq" id="WP_212675932.1">
    <property type="nucleotide sequence ID" value="NZ_JAGSPJ010000005.1"/>
</dbReference>
<organism evidence="3 4">
    <name type="scientific">Undibacterium fentianense</name>
    <dbReference type="NCBI Taxonomy" id="2828728"/>
    <lineage>
        <taxon>Bacteria</taxon>
        <taxon>Pseudomonadati</taxon>
        <taxon>Pseudomonadota</taxon>
        <taxon>Betaproteobacteria</taxon>
        <taxon>Burkholderiales</taxon>
        <taxon>Oxalobacteraceae</taxon>
        <taxon>Undibacterium</taxon>
    </lineage>
</organism>
<proteinExistence type="predicted"/>
<protein>
    <submittedName>
        <fullName evidence="3">Uncharacterized protein</fullName>
    </submittedName>
</protein>
<evidence type="ECO:0000256" key="2">
    <source>
        <dbReference type="SAM" id="Phobius"/>
    </source>
</evidence>
<dbReference type="AlphaFoldDB" id="A0A941E1S8"/>
<reference evidence="3" key="1">
    <citation type="submission" date="2021-04" db="EMBL/GenBank/DDBJ databases">
        <title>novel species isolated from subtropical streams in China.</title>
        <authorList>
            <person name="Lu H."/>
        </authorList>
    </citation>
    <scope>NUCLEOTIDE SEQUENCE</scope>
    <source>
        <strain evidence="3">FT137W</strain>
    </source>
</reference>
<keyword evidence="2" id="KW-0472">Membrane</keyword>